<dbReference type="InterPro" id="IPR011051">
    <property type="entry name" value="RmlC_Cupin_sf"/>
</dbReference>
<dbReference type="InterPro" id="IPR014710">
    <property type="entry name" value="RmlC-like_jellyroll"/>
</dbReference>
<dbReference type="AlphaFoldDB" id="A0A328C904"/>
<accession>A0A328C904</accession>
<evidence type="ECO:0000313" key="2">
    <source>
        <dbReference type="Proteomes" id="UP000249169"/>
    </source>
</evidence>
<dbReference type="OrthoDB" id="5514486at2"/>
<proteinExistence type="predicted"/>
<name>A0A328C904_9DELT</name>
<dbReference type="Proteomes" id="UP000249169">
    <property type="component" value="Unassembled WGS sequence"/>
</dbReference>
<dbReference type="Gene3D" id="2.60.120.10">
    <property type="entry name" value="Jelly Rolls"/>
    <property type="match status" value="1"/>
</dbReference>
<evidence type="ECO:0008006" key="3">
    <source>
        <dbReference type="Google" id="ProtNLM"/>
    </source>
</evidence>
<comment type="caution">
    <text evidence="1">The sequence shown here is derived from an EMBL/GenBank/DDBJ whole genome shotgun (WGS) entry which is preliminary data.</text>
</comment>
<dbReference type="SUPFAM" id="SSF51182">
    <property type="entry name" value="RmlC-like cupins"/>
    <property type="match status" value="1"/>
</dbReference>
<organism evidence="1 2">
    <name type="scientific">Lujinxingia litoralis</name>
    <dbReference type="NCBI Taxonomy" id="2211119"/>
    <lineage>
        <taxon>Bacteria</taxon>
        <taxon>Deltaproteobacteria</taxon>
        <taxon>Bradymonadales</taxon>
        <taxon>Lujinxingiaceae</taxon>
        <taxon>Lujinxingia</taxon>
    </lineage>
</organism>
<sequence length="131" mass="14689">MERQQPQRLRPPPRERFAEDLTTLDLARVFDALDTEPHPSVDGHRQITLFKHGTFTLMALSFDAGATWPRHITDGVITLELLKGRLNIFSNEGRHTLLHPGMSIIQPQVALSMHAPEDAHVLMSVILAPDA</sequence>
<evidence type="ECO:0000313" key="1">
    <source>
        <dbReference type="EMBL" id="RAL22405.1"/>
    </source>
</evidence>
<protein>
    <recommendedName>
        <fullName evidence="3">AraC-type arabinose-binding/dimerisation domain-containing protein</fullName>
    </recommendedName>
</protein>
<keyword evidence="2" id="KW-1185">Reference proteome</keyword>
<dbReference type="RefSeq" id="WP_111729976.1">
    <property type="nucleotide sequence ID" value="NZ_QHKO01000004.1"/>
</dbReference>
<gene>
    <name evidence="1" type="ORF">DL240_11190</name>
</gene>
<reference evidence="1 2" key="1">
    <citation type="submission" date="2018-05" db="EMBL/GenBank/DDBJ databases">
        <title>Lujinxingia marina gen. nov. sp. nov., a new facultative anaerobic member of the class Deltaproteobacteria, and proposal of Lujinxingaceae fam. nov.</title>
        <authorList>
            <person name="Li C.-M."/>
        </authorList>
    </citation>
    <scope>NUCLEOTIDE SEQUENCE [LARGE SCALE GENOMIC DNA]</scope>
    <source>
        <strain evidence="1 2">B210</strain>
    </source>
</reference>
<dbReference type="EMBL" id="QHKO01000004">
    <property type="protein sequence ID" value="RAL22405.1"/>
    <property type="molecule type" value="Genomic_DNA"/>
</dbReference>